<protein>
    <recommendedName>
        <fullName evidence="5">Probable RNA 2'-phosphotransferase</fullName>
        <ecNumber evidence="5">2.7.1.-</ecNumber>
    </recommendedName>
</protein>
<dbReference type="GO" id="GO:0000215">
    <property type="term" value="F:tRNA 2'-phosphotransferase activity"/>
    <property type="evidence" value="ECO:0007669"/>
    <property type="project" value="TreeGrafter"/>
</dbReference>
<proteinExistence type="inferred from homology"/>
<evidence type="ECO:0000256" key="4">
    <source>
        <dbReference type="ARBA" id="ARBA00025212"/>
    </source>
</evidence>
<comment type="function">
    <text evidence="4 5">Removes the 2'-phosphate from RNA via an intermediate in which the phosphate is ADP-ribosylated by NAD followed by a presumed transesterification to release the RNA and generate ADP-ribose 1''-2''-cyclic phosphate (APPR&gt;P). May function as an ADP-ribosylase.</text>
</comment>
<dbReference type="Pfam" id="PF01885">
    <property type="entry name" value="PTS_2-RNA"/>
    <property type="match status" value="1"/>
</dbReference>
<dbReference type="EMBL" id="PXOH01000001">
    <property type="protein sequence ID" value="PSF39279.1"/>
    <property type="molecule type" value="Genomic_DNA"/>
</dbReference>
<keyword evidence="3 5" id="KW-0520">NAD</keyword>
<keyword evidence="2 5" id="KW-0808">Transferase</keyword>
<dbReference type="Gene3D" id="3.20.170.30">
    <property type="match status" value="1"/>
</dbReference>
<reference evidence="6 7" key="1">
    <citation type="submission" date="2018-03" db="EMBL/GenBank/DDBJ databases">
        <title>The ancient ancestry and fast evolution of plastids.</title>
        <authorList>
            <person name="Moore K.R."/>
            <person name="Magnabosco C."/>
            <person name="Momper L."/>
            <person name="Gold D.A."/>
            <person name="Bosak T."/>
            <person name="Fournier G.P."/>
        </authorList>
    </citation>
    <scope>NUCLEOTIDE SEQUENCE [LARGE SCALE GENOMIC DNA]</scope>
    <source>
        <strain evidence="6 7">CCALA 016</strain>
    </source>
</reference>
<evidence type="ECO:0000256" key="1">
    <source>
        <dbReference type="ARBA" id="ARBA00009836"/>
    </source>
</evidence>
<dbReference type="InterPro" id="IPR042080">
    <property type="entry name" value="RNA_2'-PTrans_N"/>
</dbReference>
<gene>
    <name evidence="5" type="primary">kptA</name>
    <name evidence="6" type="ORF">C7H19_00365</name>
</gene>
<dbReference type="GO" id="GO:0006388">
    <property type="term" value="P:tRNA splicing, via endonucleolytic cleavage and ligation"/>
    <property type="evidence" value="ECO:0007669"/>
    <property type="project" value="UniProtKB-UniRule"/>
</dbReference>
<dbReference type="InterPro" id="IPR042081">
    <property type="entry name" value="RNA_2'-PTrans_C"/>
</dbReference>
<dbReference type="InterPro" id="IPR002745">
    <property type="entry name" value="Ptrans_KptA/Tpt1"/>
</dbReference>
<reference evidence="6 7" key="2">
    <citation type="submission" date="2018-03" db="EMBL/GenBank/DDBJ databases">
        <authorList>
            <person name="Keele B.F."/>
        </authorList>
    </citation>
    <scope>NUCLEOTIDE SEQUENCE [LARGE SCALE GENOMIC DNA]</scope>
    <source>
        <strain evidence="6 7">CCALA 016</strain>
    </source>
</reference>
<dbReference type="Gene3D" id="1.10.10.970">
    <property type="entry name" value="RNA 2'-phosphotransferase, Tpt1/KptA family, N-terminal domain"/>
    <property type="match status" value="1"/>
</dbReference>
<dbReference type="GO" id="GO:0003950">
    <property type="term" value="F:NAD+ poly-ADP-ribosyltransferase activity"/>
    <property type="evidence" value="ECO:0007669"/>
    <property type="project" value="InterPro"/>
</dbReference>
<comment type="caution">
    <text evidence="6">The sequence shown here is derived from an EMBL/GenBank/DDBJ whole genome shotgun (WGS) entry which is preliminary data.</text>
</comment>
<accession>A0A2T1M367</accession>
<dbReference type="HAMAP" id="MF_00299">
    <property type="entry name" value="KptA"/>
    <property type="match status" value="1"/>
</dbReference>
<evidence type="ECO:0000256" key="5">
    <source>
        <dbReference type="HAMAP-Rule" id="MF_00299"/>
    </source>
</evidence>
<sequence>MEREDKKISKFLSLVLRHKPEVIALTLDENGWADVDELIISTNAQGWKLTLSQLERVVRTNDKQRFSFNDDETKIRANQGHSIAINLELEVRQPPEILLHGTATRFIESIKSQGLHSQSRRHVHLSLDEATARAVSQRHGKPVVLQVRAGEMWRSGIQFYLSENGVWLVEAVPIEFINFPFSYN</sequence>
<evidence type="ECO:0000256" key="2">
    <source>
        <dbReference type="ARBA" id="ARBA00022679"/>
    </source>
</evidence>
<dbReference type="PANTHER" id="PTHR12684:SF2">
    <property type="entry name" value="TRNA 2'-PHOSPHOTRANSFERASE 1"/>
    <property type="match status" value="1"/>
</dbReference>
<evidence type="ECO:0000313" key="6">
    <source>
        <dbReference type="EMBL" id="PSF39279.1"/>
    </source>
</evidence>
<comment type="similarity">
    <text evidence="1 5">Belongs to the KptA/TPT1 family.</text>
</comment>
<dbReference type="PANTHER" id="PTHR12684">
    <property type="entry name" value="PUTATIVE PHOSPHOTRANSFERASE"/>
    <property type="match status" value="1"/>
</dbReference>
<dbReference type="NCBIfam" id="NF002014">
    <property type="entry name" value="PRK00819.1-4"/>
    <property type="match status" value="1"/>
</dbReference>
<name>A0A2T1M367_9CHRO</name>
<dbReference type="AlphaFoldDB" id="A0A2T1M367"/>
<evidence type="ECO:0000313" key="7">
    <source>
        <dbReference type="Proteomes" id="UP000239001"/>
    </source>
</evidence>
<evidence type="ECO:0000256" key="3">
    <source>
        <dbReference type="ARBA" id="ARBA00023027"/>
    </source>
</evidence>
<organism evidence="6 7">
    <name type="scientific">Aphanothece hegewaldii CCALA 016</name>
    <dbReference type="NCBI Taxonomy" id="2107694"/>
    <lineage>
        <taxon>Bacteria</taxon>
        <taxon>Bacillati</taxon>
        <taxon>Cyanobacteriota</taxon>
        <taxon>Cyanophyceae</taxon>
        <taxon>Oscillatoriophycideae</taxon>
        <taxon>Chroococcales</taxon>
        <taxon>Aphanothecaceae</taxon>
        <taxon>Aphanothece</taxon>
    </lineage>
</organism>
<dbReference type="EC" id="2.7.1.-" evidence="5"/>
<keyword evidence="7" id="KW-1185">Reference proteome</keyword>
<dbReference type="RefSeq" id="WP_106454901.1">
    <property type="nucleotide sequence ID" value="NZ_PXOH01000001.1"/>
</dbReference>
<dbReference type="OrthoDB" id="4537997at2"/>
<dbReference type="InterPro" id="IPR022928">
    <property type="entry name" value="RNA_2'-PTrans_KptA"/>
</dbReference>
<dbReference type="Proteomes" id="UP000239001">
    <property type="component" value="Unassembled WGS sequence"/>
</dbReference>
<dbReference type="SUPFAM" id="SSF56399">
    <property type="entry name" value="ADP-ribosylation"/>
    <property type="match status" value="1"/>
</dbReference>